<evidence type="ECO:0000313" key="5">
    <source>
        <dbReference type="Proteomes" id="UP001140217"/>
    </source>
</evidence>
<evidence type="ECO:0000313" key="4">
    <source>
        <dbReference type="EMBL" id="KAJ2782803.1"/>
    </source>
</evidence>
<dbReference type="EMBL" id="JANBUL010000062">
    <property type="protein sequence ID" value="KAJ2782803.1"/>
    <property type="molecule type" value="Genomic_DNA"/>
</dbReference>
<keyword evidence="5" id="KW-1185">Reference proteome</keyword>
<proteinExistence type="inferred from homology"/>
<dbReference type="InterPro" id="IPR008978">
    <property type="entry name" value="HSP20-like_chaperone"/>
</dbReference>
<dbReference type="SUPFAM" id="SSF49764">
    <property type="entry name" value="HSP20-like chaperones"/>
    <property type="match status" value="1"/>
</dbReference>
<dbReference type="Proteomes" id="UP001140217">
    <property type="component" value="Unassembled WGS sequence"/>
</dbReference>
<dbReference type="AlphaFoldDB" id="A0A9W8LKL7"/>
<name>A0A9W8LKL7_9FUNG</name>
<gene>
    <name evidence="4" type="ORF">H4R18_002075</name>
</gene>
<organism evidence="4 5">
    <name type="scientific">Coemansia javaensis</name>
    <dbReference type="NCBI Taxonomy" id="2761396"/>
    <lineage>
        <taxon>Eukaryota</taxon>
        <taxon>Fungi</taxon>
        <taxon>Fungi incertae sedis</taxon>
        <taxon>Zoopagomycota</taxon>
        <taxon>Kickxellomycotina</taxon>
        <taxon>Kickxellomycetes</taxon>
        <taxon>Kickxellales</taxon>
        <taxon>Kickxellaceae</taxon>
        <taxon>Coemansia</taxon>
    </lineage>
</organism>
<comment type="caution">
    <text evidence="4">The sequence shown here is derived from an EMBL/GenBank/DDBJ whole genome shotgun (WGS) entry which is preliminary data.</text>
</comment>
<dbReference type="InterPro" id="IPR002068">
    <property type="entry name" value="A-crystallin/Hsp20_dom"/>
</dbReference>
<accession>A0A9W8LKL7</accession>
<feature type="domain" description="SHSP" evidence="3">
    <location>
        <begin position="149"/>
        <end position="254"/>
    </location>
</feature>
<dbReference type="Pfam" id="PF00011">
    <property type="entry name" value="HSP20"/>
    <property type="match status" value="1"/>
</dbReference>
<comment type="similarity">
    <text evidence="1 2">Belongs to the small heat shock protein (HSP20) family.</text>
</comment>
<protein>
    <recommendedName>
        <fullName evidence="3">SHSP domain-containing protein</fullName>
    </recommendedName>
</protein>
<dbReference type="PROSITE" id="PS01031">
    <property type="entry name" value="SHSP"/>
    <property type="match status" value="1"/>
</dbReference>
<evidence type="ECO:0000256" key="2">
    <source>
        <dbReference type="RuleBase" id="RU003616"/>
    </source>
</evidence>
<evidence type="ECO:0000259" key="3">
    <source>
        <dbReference type="PROSITE" id="PS01031"/>
    </source>
</evidence>
<evidence type="ECO:0000256" key="1">
    <source>
        <dbReference type="PROSITE-ProRule" id="PRU00285"/>
    </source>
</evidence>
<reference evidence="4" key="1">
    <citation type="submission" date="2022-07" db="EMBL/GenBank/DDBJ databases">
        <title>Phylogenomic reconstructions and comparative analyses of Kickxellomycotina fungi.</title>
        <authorList>
            <person name="Reynolds N.K."/>
            <person name="Stajich J.E."/>
            <person name="Barry K."/>
            <person name="Grigoriev I.V."/>
            <person name="Crous P."/>
            <person name="Smith M.E."/>
        </authorList>
    </citation>
    <scope>NUCLEOTIDE SEQUENCE</scope>
    <source>
        <strain evidence="4">NBRC 105414</strain>
    </source>
</reference>
<dbReference type="Gene3D" id="2.60.40.790">
    <property type="match status" value="1"/>
</dbReference>
<dbReference type="OrthoDB" id="5568755at2759"/>
<dbReference type="CDD" id="cd06464">
    <property type="entry name" value="ACD_sHsps-like"/>
    <property type="match status" value="1"/>
</dbReference>
<sequence>MSMFSRFDKDLKQAGGCLHKAADMFFHPIGEDIFHKWDTNHPAFPGPKLVNVKLECKGEAKKPEPAPAPAPAPKKEEIKVVVKVEEKVDKGCSCGGHSHTHTHCHCHHHHHCHCGPPPAPCPPPPPPPPPPPKCVRVYPCFKVLDKYEIVESEWHPTMKDYVADKIWQLHVYLPNVGKDKVVVDIVEGTLVVHGEGVFHSHCGMWPEHVEHCCDCTRQQPTPFCRKFALPPNFKLDTARVEFEKEVLVVRIQRG</sequence>